<sequence>MLLIVFISYTLLNFRIASKVSNKRIEEILITGNIFQAASIIVSGYILSALNIWHSEIAWSILPFFISFFIYYLFKDVFYLPKTASQSTFKLIGSSIQKLHEAFINQRKTEKTLFAVLFIGVVVVLCSQLFLFFSVPPNEWDSMTGHLNRILYFVQNHTTNHFIGTNWNIDTYPKSFSSIQFYPFLMTGFNEHFFKIPNLIAFWILALSIYAILKQLKFNFKLSLLIACLPIFTPILIIQSTSTDTDIVLACYLSTCVYFLIRYLNTKESYYLYLFSFVFAIGLSHKITWVFSVPSLLVLLVYVITQNKPIRTRLLFKHGIVGIVFVTLITLPTGYIANLKYYNHPIGPVTATKHQSIERAGNFKSLLLNGSRNVVRYTFDLLNLDGLRNIPAVEKFQDKINDNFRKIDQSLHLNLENEKTFTIIPFSFNRQFEFVNGTPIYGSLFILFLIPSIVLLFLRRRQPILYLFFIAFVLHFAALAFTAAYDPWKGRYMISSLVFLLPVSSIFINKLVKANRYSFLLLAYILIIASAWSTILYHGRSALISTHNLPTIWGKTRMELLTVSRPDITKAYANFDKLVPQNATVALATINDDYEYPLWGKRFTRKLIPINPFEQGLQAIPKEANYLFFSKNVIKPLPGDIRLGTDTTIREHIIVRGEDYYLRKLK</sequence>
<evidence type="ECO:0000256" key="4">
    <source>
        <dbReference type="ARBA" id="ARBA00022679"/>
    </source>
</evidence>
<feature type="transmembrane region" description="Helical" evidence="8">
    <location>
        <begin position="33"/>
        <end position="50"/>
    </location>
</feature>
<evidence type="ECO:0000259" key="9">
    <source>
        <dbReference type="Pfam" id="PF13231"/>
    </source>
</evidence>
<evidence type="ECO:0000313" key="11">
    <source>
        <dbReference type="Proteomes" id="UP001598114"/>
    </source>
</evidence>
<dbReference type="EMBL" id="JBBKYA010000003">
    <property type="protein sequence ID" value="MFD3275763.1"/>
    <property type="molecule type" value="Genomic_DNA"/>
</dbReference>
<dbReference type="RefSeq" id="WP_377975982.1">
    <property type="nucleotide sequence ID" value="NZ_JBBKYA010000003.1"/>
</dbReference>
<feature type="transmembrane region" description="Helical" evidence="8">
    <location>
        <begin position="247"/>
        <end position="264"/>
    </location>
</feature>
<name>A0ABW6D3Y7_9BACT</name>
<accession>A0ABW6D3Y7</accession>
<keyword evidence="2" id="KW-1003">Cell membrane</keyword>
<feature type="transmembrane region" description="Helical" evidence="8">
    <location>
        <begin position="57"/>
        <end position="74"/>
    </location>
</feature>
<dbReference type="Pfam" id="PF13231">
    <property type="entry name" value="PMT_2"/>
    <property type="match status" value="1"/>
</dbReference>
<gene>
    <name evidence="10" type="ORF">SKC38_05940</name>
</gene>
<keyword evidence="3 10" id="KW-0328">Glycosyltransferase</keyword>
<feature type="transmembrane region" description="Helical" evidence="8">
    <location>
        <begin position="113"/>
        <end position="133"/>
    </location>
</feature>
<feature type="transmembrane region" description="Helical" evidence="8">
    <location>
        <begin position="219"/>
        <end position="238"/>
    </location>
</feature>
<dbReference type="Proteomes" id="UP001598114">
    <property type="component" value="Unassembled WGS sequence"/>
</dbReference>
<evidence type="ECO:0000256" key="7">
    <source>
        <dbReference type="ARBA" id="ARBA00023136"/>
    </source>
</evidence>
<keyword evidence="4 10" id="KW-0808">Transferase</keyword>
<evidence type="ECO:0000256" key="6">
    <source>
        <dbReference type="ARBA" id="ARBA00022989"/>
    </source>
</evidence>
<feature type="transmembrane region" description="Helical" evidence="8">
    <location>
        <begin position="315"/>
        <end position="337"/>
    </location>
</feature>
<dbReference type="PANTHER" id="PTHR33908:SF11">
    <property type="entry name" value="MEMBRANE PROTEIN"/>
    <property type="match status" value="1"/>
</dbReference>
<feature type="transmembrane region" description="Helical" evidence="8">
    <location>
        <begin position="491"/>
        <end position="512"/>
    </location>
</feature>
<evidence type="ECO:0000313" key="10">
    <source>
        <dbReference type="EMBL" id="MFD3275763.1"/>
    </source>
</evidence>
<feature type="transmembrane region" description="Helical" evidence="8">
    <location>
        <begin position="440"/>
        <end position="458"/>
    </location>
</feature>
<dbReference type="GO" id="GO:0016757">
    <property type="term" value="F:glycosyltransferase activity"/>
    <property type="evidence" value="ECO:0007669"/>
    <property type="project" value="UniProtKB-KW"/>
</dbReference>
<feature type="transmembrane region" description="Helical" evidence="8">
    <location>
        <begin position="270"/>
        <end position="303"/>
    </location>
</feature>
<keyword evidence="11" id="KW-1185">Reference proteome</keyword>
<feature type="transmembrane region" description="Helical" evidence="8">
    <location>
        <begin position="465"/>
        <end position="485"/>
    </location>
</feature>
<keyword evidence="7 8" id="KW-0472">Membrane</keyword>
<comment type="caution">
    <text evidence="10">The sequence shown here is derived from an EMBL/GenBank/DDBJ whole genome shotgun (WGS) entry which is preliminary data.</text>
</comment>
<evidence type="ECO:0000256" key="5">
    <source>
        <dbReference type="ARBA" id="ARBA00022692"/>
    </source>
</evidence>
<comment type="subcellular location">
    <subcellularLocation>
        <location evidence="1">Cell membrane</location>
        <topology evidence="1">Multi-pass membrane protein</topology>
    </subcellularLocation>
</comment>
<feature type="transmembrane region" description="Helical" evidence="8">
    <location>
        <begin position="196"/>
        <end position="213"/>
    </location>
</feature>
<evidence type="ECO:0000256" key="8">
    <source>
        <dbReference type="SAM" id="Phobius"/>
    </source>
</evidence>
<feature type="transmembrane region" description="Helical" evidence="8">
    <location>
        <begin position="519"/>
        <end position="539"/>
    </location>
</feature>
<reference evidence="10 11" key="1">
    <citation type="submission" date="2024-03" db="EMBL/GenBank/DDBJ databases">
        <title>Aquirufa genome sequencing.</title>
        <authorList>
            <person name="Pitt A."/>
            <person name="Hahn M.W."/>
        </authorList>
    </citation>
    <scope>NUCLEOTIDE SEQUENCE [LARGE SCALE GENOMIC DNA]</scope>
    <source>
        <strain evidence="10 11">PLAD-142S6K</strain>
    </source>
</reference>
<evidence type="ECO:0000256" key="3">
    <source>
        <dbReference type="ARBA" id="ARBA00022676"/>
    </source>
</evidence>
<evidence type="ECO:0000256" key="2">
    <source>
        <dbReference type="ARBA" id="ARBA00022475"/>
    </source>
</evidence>
<keyword evidence="5 8" id="KW-0812">Transmembrane</keyword>
<dbReference type="PANTHER" id="PTHR33908">
    <property type="entry name" value="MANNOSYLTRANSFERASE YKCB-RELATED"/>
    <property type="match status" value="1"/>
</dbReference>
<feature type="domain" description="Glycosyltransferase RgtA/B/C/D-like" evidence="9">
    <location>
        <begin position="186"/>
        <end position="326"/>
    </location>
</feature>
<keyword evidence="6 8" id="KW-1133">Transmembrane helix</keyword>
<organism evidence="10 11">
    <name type="scientific">Aquirufa echingensis</name>
    <dbReference type="NCBI Taxonomy" id="3096516"/>
    <lineage>
        <taxon>Bacteria</taxon>
        <taxon>Pseudomonadati</taxon>
        <taxon>Bacteroidota</taxon>
        <taxon>Cytophagia</taxon>
        <taxon>Cytophagales</taxon>
        <taxon>Flectobacillaceae</taxon>
        <taxon>Aquirufa</taxon>
    </lineage>
</organism>
<proteinExistence type="predicted"/>
<dbReference type="InterPro" id="IPR050297">
    <property type="entry name" value="LipidA_mod_glycosyltrf_83"/>
</dbReference>
<dbReference type="EC" id="2.4.-.-" evidence="10"/>
<evidence type="ECO:0000256" key="1">
    <source>
        <dbReference type="ARBA" id="ARBA00004651"/>
    </source>
</evidence>
<protein>
    <submittedName>
        <fullName evidence="10">Glycosyltransferase family 39 protein</fullName>
        <ecNumber evidence="10">2.4.-.-</ecNumber>
    </submittedName>
</protein>
<dbReference type="InterPro" id="IPR038731">
    <property type="entry name" value="RgtA/B/C-like"/>
</dbReference>